<evidence type="ECO:0000313" key="12">
    <source>
        <dbReference type="Proteomes" id="UP000304148"/>
    </source>
</evidence>
<feature type="transmembrane region" description="Helical" evidence="9">
    <location>
        <begin position="82"/>
        <end position="102"/>
    </location>
</feature>
<dbReference type="PROSITE" id="PS50109">
    <property type="entry name" value="HIS_KIN"/>
    <property type="match status" value="1"/>
</dbReference>
<keyword evidence="9" id="KW-0812">Transmembrane</keyword>
<dbReference type="GO" id="GO:0000160">
    <property type="term" value="P:phosphorelay signal transduction system"/>
    <property type="evidence" value="ECO:0007669"/>
    <property type="project" value="UniProtKB-KW"/>
</dbReference>
<dbReference type="EC" id="2.7.13.3" evidence="2"/>
<dbReference type="SUPFAM" id="SSF55874">
    <property type="entry name" value="ATPase domain of HSP90 chaperone/DNA topoisomerase II/histidine kinase"/>
    <property type="match status" value="1"/>
</dbReference>
<dbReference type="InterPro" id="IPR005467">
    <property type="entry name" value="His_kinase_dom"/>
</dbReference>
<dbReference type="AlphaFoldDB" id="A0A383RK34"/>
<dbReference type="PRINTS" id="PR00344">
    <property type="entry name" value="BCTRLSENSOR"/>
</dbReference>
<dbReference type="EMBL" id="LS992241">
    <property type="protein sequence ID" value="SYX87340.1"/>
    <property type="molecule type" value="Genomic_DNA"/>
</dbReference>
<feature type="domain" description="Histidine kinase" evidence="10">
    <location>
        <begin position="310"/>
        <end position="415"/>
    </location>
</feature>
<dbReference type="PANTHER" id="PTHR44936">
    <property type="entry name" value="SENSOR PROTEIN CREC"/>
    <property type="match status" value="1"/>
</dbReference>
<evidence type="ECO:0000313" key="11">
    <source>
        <dbReference type="EMBL" id="SYX87340.1"/>
    </source>
</evidence>
<keyword evidence="8" id="KW-0902">Two-component regulatory system</keyword>
<accession>A0A383RK34</accession>
<dbReference type="InterPro" id="IPR003594">
    <property type="entry name" value="HATPase_dom"/>
</dbReference>
<keyword evidence="4" id="KW-0808">Transferase</keyword>
<gene>
    <name evidence="11" type="ORF">PBLR_15770</name>
</gene>
<keyword evidence="9" id="KW-0472">Membrane</keyword>
<reference evidence="12" key="1">
    <citation type="submission" date="2018-08" db="EMBL/GenBank/DDBJ databases">
        <authorList>
            <person name="Chevrot R."/>
        </authorList>
    </citation>
    <scope>NUCLEOTIDE SEQUENCE [LARGE SCALE GENOMIC DNA]</scope>
</reference>
<protein>
    <recommendedName>
        <fullName evidence="2">histidine kinase</fullName>
        <ecNumber evidence="2">2.7.13.3</ecNumber>
    </recommendedName>
</protein>
<evidence type="ECO:0000256" key="3">
    <source>
        <dbReference type="ARBA" id="ARBA00022553"/>
    </source>
</evidence>
<evidence type="ECO:0000256" key="7">
    <source>
        <dbReference type="ARBA" id="ARBA00022840"/>
    </source>
</evidence>
<evidence type="ECO:0000259" key="10">
    <source>
        <dbReference type="PROSITE" id="PS50109"/>
    </source>
</evidence>
<proteinExistence type="predicted"/>
<dbReference type="Gene3D" id="3.30.565.10">
    <property type="entry name" value="Histidine kinase-like ATPase, C-terminal domain"/>
    <property type="match status" value="1"/>
</dbReference>
<keyword evidence="7" id="KW-0067">ATP-binding</keyword>
<evidence type="ECO:0000256" key="9">
    <source>
        <dbReference type="SAM" id="Phobius"/>
    </source>
</evidence>
<feature type="transmembrane region" description="Helical" evidence="9">
    <location>
        <begin position="56"/>
        <end position="76"/>
    </location>
</feature>
<dbReference type="PANTHER" id="PTHR44936:SF9">
    <property type="entry name" value="SENSOR PROTEIN CREC"/>
    <property type="match status" value="1"/>
</dbReference>
<evidence type="ECO:0000256" key="2">
    <source>
        <dbReference type="ARBA" id="ARBA00012438"/>
    </source>
</evidence>
<sequence>MRDQRLLIWSIILLSTGLLGEMKITPFGGDFRFSLGIMAYFFGLLWFSVPVLATGISVGAFVVVFRIALGLLLYDIPIPLGFAQHMPVFFYYVTFAAIISLLKLKANVEYHVKVAIYGALADMASNGVELLVRIASGTPSNMSYQEYLLIILVGLLRSFFAVGLCNMLAIRQVRAQAEQRRLELERLMMINSDLFEEAFYLRKSMSHIEEITRESYRLYQSLKQRLYADAAQALQIAKHVHELKKDSERILSGLFKIIHQERMLSKRIQIAELCAMVVRANTNYGLLLGKQIHLHSSCNMNLSTTEIYPLLSVLNNIASNAVEAIPQEGRIDLQVDLHDGLLLFSIIDDGPGISADDLELIFHPGYTTKFDAEGNSSTGIGLSHATDIVQLFKGDIDVTSTPGHTCFQIRIPVEHLT</sequence>
<evidence type="ECO:0000256" key="8">
    <source>
        <dbReference type="ARBA" id="ARBA00023012"/>
    </source>
</evidence>
<organism evidence="11 12">
    <name type="scientific">Paenibacillus alvei</name>
    <name type="common">Bacillus alvei</name>
    <dbReference type="NCBI Taxonomy" id="44250"/>
    <lineage>
        <taxon>Bacteria</taxon>
        <taxon>Bacillati</taxon>
        <taxon>Bacillota</taxon>
        <taxon>Bacilli</taxon>
        <taxon>Bacillales</taxon>
        <taxon>Paenibacillaceae</taxon>
        <taxon>Paenibacillus</taxon>
    </lineage>
</organism>
<dbReference type="GO" id="GO:0004673">
    <property type="term" value="F:protein histidine kinase activity"/>
    <property type="evidence" value="ECO:0007669"/>
    <property type="project" value="UniProtKB-EC"/>
</dbReference>
<comment type="catalytic activity">
    <reaction evidence="1">
        <text>ATP + protein L-histidine = ADP + protein N-phospho-L-histidine.</text>
        <dbReference type="EC" id="2.7.13.3"/>
    </reaction>
</comment>
<evidence type="ECO:0000256" key="1">
    <source>
        <dbReference type="ARBA" id="ARBA00000085"/>
    </source>
</evidence>
<keyword evidence="6 11" id="KW-0418">Kinase</keyword>
<dbReference type="Pfam" id="PF02518">
    <property type="entry name" value="HATPase_c"/>
    <property type="match status" value="1"/>
</dbReference>
<keyword evidence="3" id="KW-0597">Phosphoprotein</keyword>
<dbReference type="SMART" id="SM00387">
    <property type="entry name" value="HATPase_c"/>
    <property type="match status" value="1"/>
</dbReference>
<evidence type="ECO:0000256" key="6">
    <source>
        <dbReference type="ARBA" id="ARBA00022777"/>
    </source>
</evidence>
<evidence type="ECO:0000256" key="5">
    <source>
        <dbReference type="ARBA" id="ARBA00022741"/>
    </source>
</evidence>
<dbReference type="Proteomes" id="UP000304148">
    <property type="component" value="Chromosome"/>
</dbReference>
<dbReference type="InterPro" id="IPR036890">
    <property type="entry name" value="HATPase_C_sf"/>
</dbReference>
<keyword evidence="5" id="KW-0547">Nucleotide-binding</keyword>
<dbReference type="GO" id="GO:0005524">
    <property type="term" value="F:ATP binding"/>
    <property type="evidence" value="ECO:0007669"/>
    <property type="project" value="UniProtKB-KW"/>
</dbReference>
<feature type="transmembrane region" description="Helical" evidence="9">
    <location>
        <begin position="147"/>
        <end position="170"/>
    </location>
</feature>
<evidence type="ECO:0000256" key="4">
    <source>
        <dbReference type="ARBA" id="ARBA00022679"/>
    </source>
</evidence>
<dbReference type="InterPro" id="IPR050980">
    <property type="entry name" value="2C_sensor_his_kinase"/>
</dbReference>
<dbReference type="RefSeq" id="WP_138188964.1">
    <property type="nucleotide sequence ID" value="NZ_LS992241.1"/>
</dbReference>
<dbReference type="InterPro" id="IPR004358">
    <property type="entry name" value="Sig_transdc_His_kin-like_C"/>
</dbReference>
<keyword evidence="9" id="KW-1133">Transmembrane helix</keyword>
<name>A0A383RK34_PAEAL</name>